<accession>A0A318UV92</accession>
<reference evidence="1 2" key="1">
    <citation type="submission" date="2018-06" db="EMBL/GenBank/DDBJ databases">
        <title>Genomic Encyclopedia of Type Strains, Phase III (KMG-III): the genomes of soil and plant-associated and newly described type strains.</title>
        <authorList>
            <person name="Whitman W."/>
        </authorList>
    </citation>
    <scope>NUCLEOTIDE SEQUENCE [LARGE SCALE GENOMIC DNA]</scope>
    <source>
        <strain evidence="1 2">CECT 7730</strain>
    </source>
</reference>
<organism evidence="1 2">
    <name type="scientific">Marinomonas alcarazii</name>
    <dbReference type="NCBI Taxonomy" id="491949"/>
    <lineage>
        <taxon>Bacteria</taxon>
        <taxon>Pseudomonadati</taxon>
        <taxon>Pseudomonadota</taxon>
        <taxon>Gammaproteobacteria</taxon>
        <taxon>Oceanospirillales</taxon>
        <taxon>Oceanospirillaceae</taxon>
        <taxon>Marinomonas</taxon>
    </lineage>
</organism>
<name>A0A318UV92_9GAMM</name>
<evidence type="ECO:0000313" key="1">
    <source>
        <dbReference type="EMBL" id="PYF79853.1"/>
    </source>
</evidence>
<dbReference type="EMBL" id="QKLW01000007">
    <property type="protein sequence ID" value="PYF79853.1"/>
    <property type="molecule type" value="Genomic_DNA"/>
</dbReference>
<dbReference type="AlphaFoldDB" id="A0A318UV92"/>
<evidence type="ECO:0000313" key="2">
    <source>
        <dbReference type="Proteomes" id="UP000247551"/>
    </source>
</evidence>
<comment type="caution">
    <text evidence="1">The sequence shown here is derived from an EMBL/GenBank/DDBJ whole genome shotgun (WGS) entry which is preliminary data.</text>
</comment>
<protein>
    <submittedName>
        <fullName evidence="1">Uncharacterized protein</fullName>
    </submittedName>
</protein>
<sequence>MSRGTRRDLTIPPLIKGVRMGFCSWSLFPPLIKGVRMGFCSWSLFPPLIKGVRMGSTLGLCSLPLSRGLGWGSAVDLCSLPLSRGGLGWGYVLDLGPIKHALSIAQHLNQPTVDLTHFSHSTPNPQCHRLAENR</sequence>
<proteinExistence type="predicted"/>
<dbReference type="Proteomes" id="UP000247551">
    <property type="component" value="Unassembled WGS sequence"/>
</dbReference>
<keyword evidence="2" id="KW-1185">Reference proteome</keyword>
<gene>
    <name evidence="1" type="ORF">DFP75_10718</name>
</gene>